<keyword evidence="3 7" id="KW-0812">Transmembrane</keyword>
<evidence type="ECO:0000313" key="9">
    <source>
        <dbReference type="EMBL" id="RFN49947.1"/>
    </source>
</evidence>
<dbReference type="Proteomes" id="UP000265631">
    <property type="component" value="Unassembled WGS sequence"/>
</dbReference>
<dbReference type="InterPro" id="IPR043216">
    <property type="entry name" value="PAP-like"/>
</dbReference>
<dbReference type="GO" id="GO:0016020">
    <property type="term" value="C:membrane"/>
    <property type="evidence" value="ECO:0007669"/>
    <property type="project" value="UniProtKB-SubCell"/>
</dbReference>
<keyword evidence="4 7" id="KW-1133">Transmembrane helix</keyword>
<dbReference type="AlphaFoldDB" id="A0A395MQB8"/>
<dbReference type="GO" id="GO:0006644">
    <property type="term" value="P:phospholipid metabolic process"/>
    <property type="evidence" value="ECO:0007669"/>
    <property type="project" value="InterPro"/>
</dbReference>
<evidence type="ECO:0000256" key="7">
    <source>
        <dbReference type="SAM" id="Phobius"/>
    </source>
</evidence>
<keyword evidence="5 7" id="KW-0472">Membrane</keyword>
<dbReference type="GO" id="GO:0046839">
    <property type="term" value="P:phospholipid dephosphorylation"/>
    <property type="evidence" value="ECO:0007669"/>
    <property type="project" value="TreeGrafter"/>
</dbReference>
<feature type="region of interest" description="Disordered" evidence="6">
    <location>
        <begin position="521"/>
        <end position="562"/>
    </location>
</feature>
<name>A0A395MQB8_9HYPO</name>
<feature type="domain" description="Phosphatidic acid phosphatase type 2/haloperoxidase" evidence="8">
    <location>
        <begin position="312"/>
        <end position="469"/>
    </location>
</feature>
<evidence type="ECO:0000256" key="1">
    <source>
        <dbReference type="ARBA" id="ARBA00004141"/>
    </source>
</evidence>
<dbReference type="Pfam" id="PF01569">
    <property type="entry name" value="PAP2"/>
    <property type="match status" value="1"/>
</dbReference>
<feature type="transmembrane region" description="Helical" evidence="7">
    <location>
        <begin position="423"/>
        <end position="445"/>
    </location>
</feature>
<feature type="transmembrane region" description="Helical" evidence="7">
    <location>
        <begin position="451"/>
        <end position="469"/>
    </location>
</feature>
<dbReference type="InterPro" id="IPR036938">
    <property type="entry name" value="PAP2/HPO_sf"/>
</dbReference>
<evidence type="ECO:0000256" key="5">
    <source>
        <dbReference type="ARBA" id="ARBA00023136"/>
    </source>
</evidence>
<feature type="compositionally biased region" description="Polar residues" evidence="6">
    <location>
        <begin position="522"/>
        <end position="536"/>
    </location>
</feature>
<proteinExistence type="inferred from homology"/>
<evidence type="ECO:0000256" key="4">
    <source>
        <dbReference type="ARBA" id="ARBA00022989"/>
    </source>
</evidence>
<reference evidence="9 10" key="1">
    <citation type="journal article" date="2018" name="PLoS Pathog.">
        <title>Evolution of structural diversity of trichothecenes, a family of toxins produced by plant pathogenic and entomopathogenic fungi.</title>
        <authorList>
            <person name="Proctor R.H."/>
            <person name="McCormick S.P."/>
            <person name="Kim H.S."/>
            <person name="Cardoza R.E."/>
            <person name="Stanley A.M."/>
            <person name="Lindo L."/>
            <person name="Kelly A."/>
            <person name="Brown D.W."/>
            <person name="Lee T."/>
            <person name="Vaughan M.M."/>
            <person name="Alexander N.J."/>
            <person name="Busman M."/>
            <person name="Gutierrez S."/>
        </authorList>
    </citation>
    <scope>NUCLEOTIDE SEQUENCE [LARGE SCALE GENOMIC DNA]</scope>
    <source>
        <strain evidence="9 10">NRRL 13405</strain>
    </source>
</reference>
<sequence length="562" mass="62594">MGFPESEGSDASLPMFHWNVEVDEDEFLQFKRPPPLPMLKREREEEEEEVAPSLESMGSDAPLPMFHWNAEVDDDEWLDFERLPPLPTWKREREEKEVSPSLEICQAPAPAPDATADQEQRVAAARATVDRKLKLRQAMAEMPESEPEKSSSLSFSHNLWGVELVPTTTTVAMPLLPRINSDAARPESKRATLKAFLRKWLKVNYQDLLCMAFVGALAYGAANSSDILTALHICVSIADNFKIYHSPVIITRTFPVTFDATSGDIVYPQWAYPDRGWILPAWLSGLISIALPIITYIVAQIQIKSVWDASNAIIGTVWSVTLASLFQVTLKQLVGGFRPYFLDVCMPDISLAKSHNKTGLNGVGFYQIMYTTEICTQPDQSRIQNAITSFPSGHTTAAFAGFGFLFLWLNAKLKVWADHKPAFWKLSLTFVPLLAAVLIAGSLTIDAAHNWYDILGGGFIGTIMAFASYRSTYASVWDWRFNHLPLQETESFRYGFDGDLDYAAQTISMAAGWGGRKVRLPESSSAPAISTESTLRSGAEEIENLDANTRRKRRGPVGEEAV</sequence>
<dbReference type="PANTHER" id="PTHR10165:SF84">
    <property type="entry name" value="PHOSPHATIDIC ACID PHOSPHATASE BETA"/>
    <property type="match status" value="1"/>
</dbReference>
<gene>
    <name evidence="9" type="ORF">FIE12Z_5745</name>
</gene>
<keyword evidence="10" id="KW-1185">Reference proteome</keyword>
<protein>
    <submittedName>
        <fullName evidence="9">Phosphatidic acid phosphatase beta</fullName>
    </submittedName>
</protein>
<dbReference type="InterPro" id="IPR000326">
    <property type="entry name" value="PAP2/HPO"/>
</dbReference>
<comment type="caution">
    <text evidence="9">The sequence shown here is derived from an EMBL/GenBank/DDBJ whole genome shotgun (WGS) entry which is preliminary data.</text>
</comment>
<feature type="transmembrane region" description="Helical" evidence="7">
    <location>
        <begin position="277"/>
        <end position="299"/>
    </location>
</feature>
<comment type="subcellular location">
    <subcellularLocation>
        <location evidence="1">Membrane</location>
        <topology evidence="1">Multi-pass membrane protein</topology>
    </subcellularLocation>
</comment>
<feature type="transmembrane region" description="Helical" evidence="7">
    <location>
        <begin position="392"/>
        <end position="411"/>
    </location>
</feature>
<accession>A0A395MQB8</accession>
<dbReference type="Gene3D" id="1.20.144.10">
    <property type="entry name" value="Phosphatidic acid phosphatase type 2/haloperoxidase"/>
    <property type="match status" value="1"/>
</dbReference>
<evidence type="ECO:0000259" key="8">
    <source>
        <dbReference type="SMART" id="SM00014"/>
    </source>
</evidence>
<comment type="similarity">
    <text evidence="2">Belongs to the PA-phosphatase related phosphoesterase family.</text>
</comment>
<dbReference type="SMART" id="SM00014">
    <property type="entry name" value="acidPPc"/>
    <property type="match status" value="1"/>
</dbReference>
<organism evidence="9 10">
    <name type="scientific">Fusarium flagelliforme</name>
    <dbReference type="NCBI Taxonomy" id="2675880"/>
    <lineage>
        <taxon>Eukaryota</taxon>
        <taxon>Fungi</taxon>
        <taxon>Dikarya</taxon>
        <taxon>Ascomycota</taxon>
        <taxon>Pezizomycotina</taxon>
        <taxon>Sordariomycetes</taxon>
        <taxon>Hypocreomycetidae</taxon>
        <taxon>Hypocreales</taxon>
        <taxon>Nectriaceae</taxon>
        <taxon>Fusarium</taxon>
        <taxon>Fusarium incarnatum-equiseti species complex</taxon>
    </lineage>
</organism>
<dbReference type="SUPFAM" id="SSF48317">
    <property type="entry name" value="Acid phosphatase/Vanadium-dependent haloperoxidase"/>
    <property type="match status" value="1"/>
</dbReference>
<dbReference type="CDD" id="cd03390">
    <property type="entry name" value="PAP2_containing_1_like"/>
    <property type="match status" value="1"/>
</dbReference>
<evidence type="ECO:0000256" key="6">
    <source>
        <dbReference type="SAM" id="MobiDB-lite"/>
    </source>
</evidence>
<evidence type="ECO:0000313" key="10">
    <source>
        <dbReference type="Proteomes" id="UP000265631"/>
    </source>
</evidence>
<feature type="transmembrane region" description="Helical" evidence="7">
    <location>
        <begin position="311"/>
        <end position="330"/>
    </location>
</feature>
<evidence type="ECO:0000256" key="2">
    <source>
        <dbReference type="ARBA" id="ARBA00008816"/>
    </source>
</evidence>
<dbReference type="GO" id="GO:0008195">
    <property type="term" value="F:phosphatidate phosphatase activity"/>
    <property type="evidence" value="ECO:0007669"/>
    <property type="project" value="TreeGrafter"/>
</dbReference>
<dbReference type="PANTHER" id="PTHR10165">
    <property type="entry name" value="LIPID PHOSPHATE PHOSPHATASE"/>
    <property type="match status" value="1"/>
</dbReference>
<evidence type="ECO:0000256" key="3">
    <source>
        <dbReference type="ARBA" id="ARBA00022692"/>
    </source>
</evidence>
<dbReference type="EMBL" id="PXXK01000155">
    <property type="protein sequence ID" value="RFN49947.1"/>
    <property type="molecule type" value="Genomic_DNA"/>
</dbReference>
<feature type="region of interest" description="Disordered" evidence="6">
    <location>
        <begin position="29"/>
        <end position="62"/>
    </location>
</feature>
<dbReference type="STRING" id="2594813.A0A395MQB8"/>